<gene>
    <name evidence="1" type="ORF">SCLTRI_LOCUS3530</name>
</gene>
<accession>A0A8H2VT68</accession>
<comment type="caution">
    <text evidence="1">The sequence shown here is derived from an EMBL/GenBank/DDBJ whole genome shotgun (WGS) entry which is preliminary data.</text>
</comment>
<dbReference type="PANTHER" id="PTHR42749:SF8">
    <property type="entry name" value="HSP70 FAMILY PROTEIN (AFU_ORTHOLOGUE AFUA_3G13740)"/>
    <property type="match status" value="1"/>
</dbReference>
<keyword evidence="2" id="KW-1185">Reference proteome</keyword>
<dbReference type="AlphaFoldDB" id="A0A8H2VT68"/>
<dbReference type="Proteomes" id="UP000624404">
    <property type="component" value="Unassembled WGS sequence"/>
</dbReference>
<evidence type="ECO:0000313" key="2">
    <source>
        <dbReference type="Proteomes" id="UP000624404"/>
    </source>
</evidence>
<proteinExistence type="predicted"/>
<name>A0A8H2VT68_9HELO</name>
<protein>
    <submittedName>
        <fullName evidence="1">70d27cb5-d127-4be3-af72-ae3452882fb0-CDS</fullName>
    </submittedName>
</protein>
<evidence type="ECO:0000313" key="1">
    <source>
        <dbReference type="EMBL" id="CAD6443738.1"/>
    </source>
</evidence>
<dbReference type="OrthoDB" id="2963168at2759"/>
<reference evidence="1" key="1">
    <citation type="submission" date="2020-10" db="EMBL/GenBank/DDBJ databases">
        <authorList>
            <person name="Kusch S."/>
        </authorList>
    </citation>
    <scope>NUCLEOTIDE SEQUENCE</scope>
    <source>
        <strain evidence="1">SwB9</strain>
    </source>
</reference>
<dbReference type="EMBL" id="CAJHIA010000011">
    <property type="protein sequence ID" value="CAD6443738.1"/>
    <property type="molecule type" value="Genomic_DNA"/>
</dbReference>
<sequence length="252" mass="28596">MKITIKRNAPNMQSSRKRRAVNMGNTVEEESNNTAIPQKFVIGVDFGTTFTSVSYFTHPINDQHPRAFPEQLLSIKNWPDDLSSGDAHETLTCEELIYVSDEAKYSHYPLDHEYNKVLNFAFSLSTPVKPSCTTLIIVASFSSSVHSFLSLTHECNHFLYYTDVQSLDVQIAGRIEFDMTFLRKENKIQLIEGEYGSISKAKPHYRVELEISAELNGMLLEYSAKWTGPGGKIVSKETGLCFCRVCARMYVR</sequence>
<dbReference type="PANTHER" id="PTHR42749">
    <property type="entry name" value="CELL SHAPE-DETERMINING PROTEIN MREB"/>
    <property type="match status" value="1"/>
</dbReference>
<organism evidence="1 2">
    <name type="scientific">Sclerotinia trifoliorum</name>
    <dbReference type="NCBI Taxonomy" id="28548"/>
    <lineage>
        <taxon>Eukaryota</taxon>
        <taxon>Fungi</taxon>
        <taxon>Dikarya</taxon>
        <taxon>Ascomycota</taxon>
        <taxon>Pezizomycotina</taxon>
        <taxon>Leotiomycetes</taxon>
        <taxon>Helotiales</taxon>
        <taxon>Sclerotiniaceae</taxon>
        <taxon>Sclerotinia</taxon>
    </lineage>
</organism>